<dbReference type="PANTHER" id="PTHR44489">
    <property type="match status" value="1"/>
</dbReference>
<protein>
    <submittedName>
        <fullName evidence="3">Uncharacterized protein</fullName>
    </submittedName>
</protein>
<feature type="compositionally biased region" description="Basic and acidic residues" evidence="2">
    <location>
        <begin position="19"/>
        <end position="28"/>
    </location>
</feature>
<dbReference type="InterPro" id="IPR001680">
    <property type="entry name" value="WD40_rpt"/>
</dbReference>
<sequence>MVSPRFASSSQVMPKHNKKTELIKKSGDRRDGTIVAKVSKKSSPTIFITGIAIPVGSDRLYSGSTDGTVRIWDCHTGLCVSTINIGAEVTSLISERSWIFVGLKNAIKAWNTQTMSEFTLDGPKGQVLTMTVGNDILFAGSEAWDMDTLQWTMKLNEHTDVVTSLICWDQYLLSSSSDCAVKIWACIEVGTLNVIYTHNEENRASQYCFAHAKTIQFACMNCHHFQRGRLFVKKKVASIESGPVGLFFTGDKTGMEMVGITKVKCMGDGGGEREEEGRGTWKGGRGRETNGRFWTSE</sequence>
<dbReference type="Gene3D" id="2.130.10.10">
    <property type="entry name" value="YVTN repeat-like/Quinoprotein amine dehydrogenase"/>
    <property type="match status" value="2"/>
</dbReference>
<feature type="region of interest" description="Disordered" evidence="2">
    <location>
        <begin position="1"/>
        <end position="28"/>
    </location>
</feature>
<name>A0AAN9TCW1_PSOTE</name>
<dbReference type="PROSITE" id="PS50082">
    <property type="entry name" value="WD_REPEATS_2"/>
    <property type="match status" value="1"/>
</dbReference>
<dbReference type="SUPFAM" id="SSF50978">
    <property type="entry name" value="WD40 repeat-like"/>
    <property type="match status" value="1"/>
</dbReference>
<dbReference type="InterPro" id="IPR036322">
    <property type="entry name" value="WD40_repeat_dom_sf"/>
</dbReference>
<dbReference type="AlphaFoldDB" id="A0AAN9TCW1"/>
<proteinExistence type="predicted"/>
<gene>
    <name evidence="3" type="ORF">VNO78_02888</name>
</gene>
<feature type="compositionally biased region" description="Basic and acidic residues" evidence="2">
    <location>
        <begin position="270"/>
        <end position="290"/>
    </location>
</feature>
<dbReference type="PANTHER" id="PTHR44489:SF14">
    <property type="entry name" value="ZINC FINGER CCCH DOMAIN-CONTAINING PROTEIN 59-RELATED"/>
    <property type="match status" value="1"/>
</dbReference>
<dbReference type="InterPro" id="IPR044715">
    <property type="entry name" value="WDR86-like"/>
</dbReference>
<evidence type="ECO:0000313" key="4">
    <source>
        <dbReference type="Proteomes" id="UP001386955"/>
    </source>
</evidence>
<feature type="compositionally biased region" description="Polar residues" evidence="2">
    <location>
        <begin position="1"/>
        <end position="12"/>
    </location>
</feature>
<dbReference type="Pfam" id="PF00400">
    <property type="entry name" value="WD40"/>
    <property type="match status" value="2"/>
</dbReference>
<dbReference type="Proteomes" id="UP001386955">
    <property type="component" value="Unassembled WGS sequence"/>
</dbReference>
<reference evidence="3 4" key="1">
    <citation type="submission" date="2024-01" db="EMBL/GenBank/DDBJ databases">
        <title>The genomes of 5 underutilized Papilionoideae crops provide insights into root nodulation and disease resistanc.</title>
        <authorList>
            <person name="Jiang F."/>
        </authorList>
    </citation>
    <scope>NUCLEOTIDE SEQUENCE [LARGE SCALE GENOMIC DNA]</scope>
    <source>
        <strain evidence="3">DUOXIRENSHENG_FW03</strain>
        <tissue evidence="3">Leaves</tissue>
    </source>
</reference>
<dbReference type="EMBL" id="JAYMYS010000001">
    <property type="protein sequence ID" value="KAK7411455.1"/>
    <property type="molecule type" value="Genomic_DNA"/>
</dbReference>
<keyword evidence="1" id="KW-0853">WD repeat</keyword>
<evidence type="ECO:0000313" key="3">
    <source>
        <dbReference type="EMBL" id="KAK7411455.1"/>
    </source>
</evidence>
<accession>A0AAN9TCW1</accession>
<feature type="repeat" description="WD" evidence="1">
    <location>
        <begin position="60"/>
        <end position="82"/>
    </location>
</feature>
<evidence type="ECO:0000256" key="1">
    <source>
        <dbReference type="PROSITE-ProRule" id="PRU00221"/>
    </source>
</evidence>
<dbReference type="SMART" id="SM00320">
    <property type="entry name" value="WD40"/>
    <property type="match status" value="2"/>
</dbReference>
<keyword evidence="4" id="KW-1185">Reference proteome</keyword>
<comment type="caution">
    <text evidence="3">The sequence shown here is derived from an EMBL/GenBank/DDBJ whole genome shotgun (WGS) entry which is preliminary data.</text>
</comment>
<dbReference type="InterPro" id="IPR015943">
    <property type="entry name" value="WD40/YVTN_repeat-like_dom_sf"/>
</dbReference>
<feature type="region of interest" description="Disordered" evidence="2">
    <location>
        <begin position="268"/>
        <end position="297"/>
    </location>
</feature>
<organism evidence="3 4">
    <name type="scientific">Psophocarpus tetragonolobus</name>
    <name type="common">Winged bean</name>
    <name type="synonym">Dolichos tetragonolobus</name>
    <dbReference type="NCBI Taxonomy" id="3891"/>
    <lineage>
        <taxon>Eukaryota</taxon>
        <taxon>Viridiplantae</taxon>
        <taxon>Streptophyta</taxon>
        <taxon>Embryophyta</taxon>
        <taxon>Tracheophyta</taxon>
        <taxon>Spermatophyta</taxon>
        <taxon>Magnoliopsida</taxon>
        <taxon>eudicotyledons</taxon>
        <taxon>Gunneridae</taxon>
        <taxon>Pentapetalae</taxon>
        <taxon>rosids</taxon>
        <taxon>fabids</taxon>
        <taxon>Fabales</taxon>
        <taxon>Fabaceae</taxon>
        <taxon>Papilionoideae</taxon>
        <taxon>50 kb inversion clade</taxon>
        <taxon>NPAAA clade</taxon>
        <taxon>indigoferoid/millettioid clade</taxon>
        <taxon>Phaseoleae</taxon>
        <taxon>Psophocarpus</taxon>
    </lineage>
</organism>
<evidence type="ECO:0000256" key="2">
    <source>
        <dbReference type="SAM" id="MobiDB-lite"/>
    </source>
</evidence>